<protein>
    <submittedName>
        <fullName evidence="2">Uncharacterized protein</fullName>
    </submittedName>
</protein>
<sequence>MAKKVVSFPLHKKQPIKHRTKRQKLKAILKKIINYMNSDTYMFAPLVCPHSYVPSSPASSGEVSCEPIKEKQKKLVENVEDYLKCDCYMYAPVVMNSAPIGKIETRTGETIRTEGTAKGQEDNTLNRVREIGHRDGHNPMRQFAVEHILLPKETVKHVVHENSRPMSVPREEARKNQPPKRLWRRSPRLERSNPKKAPYTRKNG</sequence>
<feature type="region of interest" description="Disordered" evidence="1">
    <location>
        <begin position="160"/>
        <end position="204"/>
    </location>
</feature>
<dbReference type="EMBL" id="NKXS01000826">
    <property type="protein sequence ID" value="PIN22087.1"/>
    <property type="molecule type" value="Genomic_DNA"/>
</dbReference>
<evidence type="ECO:0000313" key="2">
    <source>
        <dbReference type="EMBL" id="PIN22087.1"/>
    </source>
</evidence>
<name>A0A2G9HX45_9LAMI</name>
<dbReference type="PANTHER" id="PTHR36811">
    <property type="entry name" value="OS08G0444440 PROTEIN"/>
    <property type="match status" value="1"/>
</dbReference>
<proteinExistence type="predicted"/>
<comment type="caution">
    <text evidence="2">The sequence shown here is derived from an EMBL/GenBank/DDBJ whole genome shotgun (WGS) entry which is preliminary data.</text>
</comment>
<dbReference type="OrthoDB" id="1080856at2759"/>
<reference evidence="3" key="1">
    <citation type="journal article" date="2018" name="Gigascience">
        <title>Genome assembly of the Pink Ipe (Handroanthus impetiginosus, Bignoniaceae), a highly valued, ecologically keystone Neotropical timber forest tree.</title>
        <authorList>
            <person name="Silva-Junior O.B."/>
            <person name="Grattapaglia D."/>
            <person name="Novaes E."/>
            <person name="Collevatti R.G."/>
        </authorList>
    </citation>
    <scope>NUCLEOTIDE SEQUENCE [LARGE SCALE GENOMIC DNA]</scope>
    <source>
        <strain evidence="3">cv. UFG-1</strain>
    </source>
</reference>
<dbReference type="PANTHER" id="PTHR36811:SF2">
    <property type="entry name" value="OS08G0444440 PROTEIN"/>
    <property type="match status" value="1"/>
</dbReference>
<accession>A0A2G9HX45</accession>
<organism evidence="2 3">
    <name type="scientific">Handroanthus impetiginosus</name>
    <dbReference type="NCBI Taxonomy" id="429701"/>
    <lineage>
        <taxon>Eukaryota</taxon>
        <taxon>Viridiplantae</taxon>
        <taxon>Streptophyta</taxon>
        <taxon>Embryophyta</taxon>
        <taxon>Tracheophyta</taxon>
        <taxon>Spermatophyta</taxon>
        <taxon>Magnoliopsida</taxon>
        <taxon>eudicotyledons</taxon>
        <taxon>Gunneridae</taxon>
        <taxon>Pentapetalae</taxon>
        <taxon>asterids</taxon>
        <taxon>lamiids</taxon>
        <taxon>Lamiales</taxon>
        <taxon>Bignoniaceae</taxon>
        <taxon>Crescentiina</taxon>
        <taxon>Tabebuia alliance</taxon>
        <taxon>Handroanthus</taxon>
    </lineage>
</organism>
<evidence type="ECO:0000256" key="1">
    <source>
        <dbReference type="SAM" id="MobiDB-lite"/>
    </source>
</evidence>
<feature type="compositionally biased region" description="Basic residues" evidence="1">
    <location>
        <begin position="177"/>
        <end position="186"/>
    </location>
</feature>
<dbReference type="AlphaFoldDB" id="A0A2G9HX45"/>
<dbReference type="Proteomes" id="UP000231279">
    <property type="component" value="Unassembled WGS sequence"/>
</dbReference>
<feature type="compositionally biased region" description="Basic and acidic residues" evidence="1">
    <location>
        <begin position="160"/>
        <end position="175"/>
    </location>
</feature>
<gene>
    <name evidence="2" type="ORF">CDL12_05212</name>
</gene>
<evidence type="ECO:0000313" key="3">
    <source>
        <dbReference type="Proteomes" id="UP000231279"/>
    </source>
</evidence>
<keyword evidence="3" id="KW-1185">Reference proteome</keyword>